<dbReference type="Proteomes" id="UP000012283">
    <property type="component" value="Unassembled WGS sequence"/>
</dbReference>
<keyword evidence="5 11" id="KW-0479">Metal-binding</keyword>
<keyword evidence="6 11" id="KW-0274">FAD</keyword>
<evidence type="ECO:0000256" key="1">
    <source>
        <dbReference type="ARBA" id="ARBA00006422"/>
    </source>
</evidence>
<evidence type="ECO:0000313" key="15">
    <source>
        <dbReference type="EMBL" id="ENH98301.1"/>
    </source>
</evidence>
<comment type="cofactor">
    <cofactor evidence="13">
        <name>[2Fe-2S] cluster</name>
        <dbReference type="ChEBI" id="CHEBI:190135"/>
    </cofactor>
    <text evidence="13">Binds 1 [2Fe-2S] cluster per subunit.</text>
</comment>
<dbReference type="NCBIfam" id="NF000799">
    <property type="entry name" value="PRK00054.1-4"/>
    <property type="match status" value="1"/>
</dbReference>
<dbReference type="CDD" id="cd06218">
    <property type="entry name" value="DHOD_e_trans"/>
    <property type="match status" value="1"/>
</dbReference>
<dbReference type="InterPro" id="IPR050353">
    <property type="entry name" value="PyrK_electron_transfer"/>
</dbReference>
<dbReference type="PATRIC" id="fig|1308866.3.peg.230"/>
<dbReference type="GO" id="GO:0016491">
    <property type="term" value="F:oxidoreductase activity"/>
    <property type="evidence" value="ECO:0007669"/>
    <property type="project" value="InterPro"/>
</dbReference>
<dbReference type="GO" id="GO:0046872">
    <property type="term" value="F:metal ion binding"/>
    <property type="evidence" value="ECO:0007669"/>
    <property type="project" value="UniProtKB-KW"/>
</dbReference>
<dbReference type="InterPro" id="IPR017938">
    <property type="entry name" value="Riboflavin_synthase-like_b-brl"/>
</dbReference>
<comment type="pathway">
    <text evidence="11">Pyrimidine metabolism; UMP biosynthesis via de novo pathway; orotate from (S)-dihydroorotate (NAD(+) route): step 1/1.</text>
</comment>
<dbReference type="PANTHER" id="PTHR43513:SF3">
    <property type="entry name" value="DIHYDROOROTATE DEHYDROGENASE B (NAD(+)), ELECTRON TRANSFER SUBUNIT-RELATED"/>
    <property type="match status" value="1"/>
</dbReference>
<gene>
    <name evidence="11" type="primary">pyrK</name>
    <name evidence="15" type="ORF">J416_01139</name>
</gene>
<sequence length="253" mass="28012">MINKQLLPIEHIREIAEETFEVVLHSEISAELKPGQFVHIALHGHMLRRPVSVADVDANAKTFTIIFKIFGEGTRALSQYQQGDNLDVLLPCGSYYPVESLSLDHALLVGGGIGVPPLYYLGKTLQEKGVHVTSVLGFQSKSQVFYEKQFQQLGDTYIATNDGSYGTQGFVTDIIQQLDEPIDYYFTCGPTPMLKAVTNQLQDENGYISLEERMGCGVGTCYACVVPLRQNPKESKKICKDGPVFSANEVMLQ</sequence>
<dbReference type="GO" id="GO:0051537">
    <property type="term" value="F:2 iron, 2 sulfur cluster binding"/>
    <property type="evidence" value="ECO:0007669"/>
    <property type="project" value="UniProtKB-KW"/>
</dbReference>
<dbReference type="GO" id="GO:0050660">
    <property type="term" value="F:flavin adenine dinucleotide binding"/>
    <property type="evidence" value="ECO:0007669"/>
    <property type="project" value="InterPro"/>
</dbReference>
<dbReference type="OrthoDB" id="9778346at2"/>
<comment type="caution">
    <text evidence="15">The sequence shown here is derived from an EMBL/GenBank/DDBJ whole genome shotgun (WGS) entry which is preliminary data.</text>
</comment>
<keyword evidence="7 11" id="KW-0665">Pyrimidine biosynthesis</keyword>
<dbReference type="InterPro" id="IPR037117">
    <property type="entry name" value="Dihydroorotate_DH_ele_sf"/>
</dbReference>
<comment type="cofactor">
    <cofactor evidence="11">
        <name>[2Fe-2S] cluster</name>
        <dbReference type="ChEBI" id="CHEBI:190135"/>
    </cofactor>
    <text evidence="11">Binds 1 [2Fe-2S] cluster per subunit.</text>
</comment>
<dbReference type="PROSITE" id="PS51384">
    <property type="entry name" value="FAD_FR"/>
    <property type="match status" value="1"/>
</dbReference>
<dbReference type="HAMAP" id="MF_01211">
    <property type="entry name" value="DHODB_Fe_S_bind"/>
    <property type="match status" value="1"/>
</dbReference>
<feature type="binding site" evidence="11 13">
    <location>
        <position position="216"/>
    </location>
    <ligand>
        <name>[2Fe-2S] cluster</name>
        <dbReference type="ChEBI" id="CHEBI:190135"/>
    </ligand>
</feature>
<dbReference type="eggNOG" id="COG0543">
    <property type="taxonomic scope" value="Bacteria"/>
</dbReference>
<evidence type="ECO:0000256" key="2">
    <source>
        <dbReference type="ARBA" id="ARBA00022448"/>
    </source>
</evidence>
<dbReference type="InterPro" id="IPR012165">
    <property type="entry name" value="Cyt_c3_hydrogenase_gsu"/>
</dbReference>
<dbReference type="InterPro" id="IPR019480">
    <property type="entry name" value="Dihydroorotate_DH_Fe-S-bd"/>
</dbReference>
<proteinExistence type="inferred from homology"/>
<evidence type="ECO:0000256" key="13">
    <source>
        <dbReference type="PIRSR" id="PIRSR006816-2"/>
    </source>
</evidence>
<keyword evidence="9 11" id="KW-0408">Iron</keyword>
<evidence type="ECO:0000256" key="6">
    <source>
        <dbReference type="ARBA" id="ARBA00022827"/>
    </source>
</evidence>
<dbReference type="GO" id="GO:0044205">
    <property type="term" value="P:'de novo' UMP biosynthetic process"/>
    <property type="evidence" value="ECO:0007669"/>
    <property type="project" value="UniProtKB-UniRule"/>
</dbReference>
<evidence type="ECO:0000256" key="5">
    <source>
        <dbReference type="ARBA" id="ARBA00022723"/>
    </source>
</evidence>
<accession>N4WZ24</accession>
<dbReference type="AlphaFoldDB" id="N4WZ24"/>
<dbReference type="UniPathway" id="UPA00070">
    <property type="reaction ID" value="UER00945"/>
</dbReference>
<dbReference type="InterPro" id="IPR023455">
    <property type="entry name" value="Dihydroorotate_DHASE_ETsu"/>
</dbReference>
<comment type="caution">
    <text evidence="11">Lacks conserved residue(s) required for the propagation of feature annotation.</text>
</comment>
<evidence type="ECO:0000256" key="11">
    <source>
        <dbReference type="HAMAP-Rule" id="MF_01211"/>
    </source>
</evidence>
<dbReference type="SUPFAM" id="SSF63380">
    <property type="entry name" value="Riboflavin synthase domain-like"/>
    <property type="match status" value="1"/>
</dbReference>
<dbReference type="InterPro" id="IPR017927">
    <property type="entry name" value="FAD-bd_FR_type"/>
</dbReference>
<comment type="subunit">
    <text evidence="11">Heterotetramer of 2 PyrK and 2 PyrD type B subunits.</text>
</comment>
<organism evidence="15 16">
    <name type="scientific">Gracilibacillus halophilus YIM-C55.5</name>
    <dbReference type="NCBI Taxonomy" id="1308866"/>
    <lineage>
        <taxon>Bacteria</taxon>
        <taxon>Bacillati</taxon>
        <taxon>Bacillota</taxon>
        <taxon>Bacilli</taxon>
        <taxon>Bacillales</taxon>
        <taxon>Bacillaceae</taxon>
        <taxon>Gracilibacillus</taxon>
    </lineage>
</organism>
<evidence type="ECO:0000256" key="9">
    <source>
        <dbReference type="ARBA" id="ARBA00023004"/>
    </source>
</evidence>
<keyword evidence="2 11" id="KW-0813">Transport</keyword>
<feature type="domain" description="FAD-binding FR-type" evidence="14">
    <location>
        <begin position="2"/>
        <end position="98"/>
    </location>
</feature>
<feature type="binding site" evidence="11 13">
    <location>
        <position position="224"/>
    </location>
    <ligand>
        <name>[2Fe-2S] cluster</name>
        <dbReference type="ChEBI" id="CHEBI:190135"/>
    </ligand>
</feature>
<dbReference type="EMBL" id="APML01000004">
    <property type="protein sequence ID" value="ENH98301.1"/>
    <property type="molecule type" value="Genomic_DNA"/>
</dbReference>
<keyword evidence="8 11" id="KW-0249">Electron transport</keyword>
<dbReference type="SUPFAM" id="SSF52343">
    <property type="entry name" value="Ferredoxin reductase-like, C-terminal NADP-linked domain"/>
    <property type="match status" value="1"/>
</dbReference>
<evidence type="ECO:0000256" key="3">
    <source>
        <dbReference type="ARBA" id="ARBA00022630"/>
    </source>
</evidence>
<dbReference type="GO" id="GO:0009055">
    <property type="term" value="F:electron transfer activity"/>
    <property type="evidence" value="ECO:0007669"/>
    <property type="project" value="UniProtKB-UniRule"/>
</dbReference>
<dbReference type="PIRSF" id="PIRSF006816">
    <property type="entry name" value="Cyc3_hyd_g"/>
    <property type="match status" value="1"/>
</dbReference>
<feature type="binding site" evidence="11 12">
    <location>
        <begin position="49"/>
        <end position="52"/>
    </location>
    <ligand>
        <name>FAD</name>
        <dbReference type="ChEBI" id="CHEBI:57692"/>
    </ligand>
</feature>
<name>N4WZ24_9BACI</name>
<dbReference type="STRING" id="1308866.J416_01139"/>
<evidence type="ECO:0000259" key="14">
    <source>
        <dbReference type="PROSITE" id="PS51384"/>
    </source>
</evidence>
<feature type="binding site" evidence="11 13">
    <location>
        <position position="221"/>
    </location>
    <ligand>
        <name>[2Fe-2S] cluster</name>
        <dbReference type="ChEBI" id="CHEBI:190135"/>
    </ligand>
</feature>
<feature type="binding site" evidence="11 12">
    <location>
        <begin position="73"/>
        <end position="74"/>
    </location>
    <ligand>
        <name>FAD</name>
        <dbReference type="ChEBI" id="CHEBI:57692"/>
    </ligand>
</feature>
<keyword evidence="4 11" id="KW-0001">2Fe-2S</keyword>
<dbReference type="Gene3D" id="2.40.30.10">
    <property type="entry name" value="Translation factors"/>
    <property type="match status" value="1"/>
</dbReference>
<feature type="binding site" evidence="11 13">
    <location>
        <position position="239"/>
    </location>
    <ligand>
        <name>[2Fe-2S] cluster</name>
        <dbReference type="ChEBI" id="CHEBI:190135"/>
    </ligand>
</feature>
<comment type="cofactor">
    <cofactor evidence="11 12">
        <name>FAD</name>
        <dbReference type="ChEBI" id="CHEBI:57692"/>
    </cofactor>
    <text evidence="11 12">Binds 1 FAD per subunit.</text>
</comment>
<reference evidence="15 16" key="1">
    <citation type="submission" date="2013-03" db="EMBL/GenBank/DDBJ databases">
        <title>Draft genome sequence of Gracibacillus halophilus YIM-C55.5, a moderately halophilic and thermophilic organism from the Xiaochaidamu salt lake.</title>
        <authorList>
            <person name="Sugumar T."/>
            <person name="Polireddy D.R."/>
            <person name="Antony A."/>
            <person name="Madhava Y.R."/>
            <person name="Sivakumar N."/>
        </authorList>
    </citation>
    <scope>NUCLEOTIDE SEQUENCE [LARGE SCALE GENOMIC DNA]</scope>
    <source>
        <strain evidence="15 16">YIM-C55.5</strain>
    </source>
</reference>
<dbReference type="RefSeq" id="WP_003463090.1">
    <property type="nucleotide sequence ID" value="NZ_APML01000004.1"/>
</dbReference>
<evidence type="ECO:0000256" key="8">
    <source>
        <dbReference type="ARBA" id="ARBA00022982"/>
    </source>
</evidence>
<dbReference type="PANTHER" id="PTHR43513">
    <property type="entry name" value="DIHYDROOROTATE DEHYDROGENASE B (NAD(+)), ELECTRON TRANSFER SUBUNIT"/>
    <property type="match status" value="1"/>
</dbReference>
<keyword evidence="3 11" id="KW-0285">Flavoprotein</keyword>
<dbReference type="InterPro" id="IPR039261">
    <property type="entry name" value="FNR_nucleotide-bd"/>
</dbReference>
<evidence type="ECO:0000256" key="10">
    <source>
        <dbReference type="ARBA" id="ARBA00023014"/>
    </source>
</evidence>
<protein>
    <recommendedName>
        <fullName evidence="11">Dihydroorotate dehydrogenase B (NAD(+)), electron transfer subunit</fullName>
    </recommendedName>
    <alternativeName>
        <fullName evidence="11">Dihydroorotate oxidase B, electron transfer subunit</fullName>
    </alternativeName>
</protein>
<evidence type="ECO:0000313" key="16">
    <source>
        <dbReference type="Proteomes" id="UP000012283"/>
    </source>
</evidence>
<evidence type="ECO:0000256" key="7">
    <source>
        <dbReference type="ARBA" id="ARBA00022975"/>
    </source>
</evidence>
<dbReference type="Pfam" id="PF10418">
    <property type="entry name" value="DHODB_Fe-S_bind"/>
    <property type="match status" value="1"/>
</dbReference>
<keyword evidence="16" id="KW-1185">Reference proteome</keyword>
<dbReference type="Gene3D" id="3.40.50.80">
    <property type="entry name" value="Nucleotide-binding domain of ferredoxin-NADP reductase (FNR) module"/>
    <property type="match status" value="1"/>
</dbReference>
<comment type="similarity">
    <text evidence="1 11">Belongs to the PyrK family.</text>
</comment>
<evidence type="ECO:0000256" key="12">
    <source>
        <dbReference type="PIRSR" id="PIRSR006816-1"/>
    </source>
</evidence>
<comment type="function">
    <text evidence="11">Responsible for channeling the electrons from the oxidation of dihydroorotate from the FMN redox center in the PyrD type B subunit to the ultimate electron acceptor NAD(+).</text>
</comment>
<keyword evidence="10 11" id="KW-0411">Iron-sulfur</keyword>
<dbReference type="Gene3D" id="2.10.240.10">
    <property type="entry name" value="Dihydroorotate dehydrogenase, electron transfer subunit"/>
    <property type="match status" value="1"/>
</dbReference>
<evidence type="ECO:0000256" key="4">
    <source>
        <dbReference type="ARBA" id="ARBA00022714"/>
    </source>
</evidence>